<dbReference type="AlphaFoldDB" id="A0A9Q1C5K6"/>
<feature type="compositionally biased region" description="Basic and acidic residues" evidence="1">
    <location>
        <begin position="286"/>
        <end position="302"/>
    </location>
</feature>
<evidence type="ECO:0000259" key="2">
    <source>
        <dbReference type="Pfam" id="PF25790"/>
    </source>
</evidence>
<feature type="region of interest" description="Disordered" evidence="1">
    <location>
        <begin position="147"/>
        <end position="302"/>
    </location>
</feature>
<dbReference type="OrthoDB" id="272357at2759"/>
<evidence type="ECO:0000256" key="1">
    <source>
        <dbReference type="SAM" id="MobiDB-lite"/>
    </source>
</evidence>
<evidence type="ECO:0000313" key="3">
    <source>
        <dbReference type="EMBL" id="KAJ8038494.1"/>
    </source>
</evidence>
<dbReference type="Pfam" id="PF25790">
    <property type="entry name" value="BCD1"/>
    <property type="match status" value="1"/>
</dbReference>
<reference evidence="3" key="1">
    <citation type="submission" date="2021-10" db="EMBL/GenBank/DDBJ databases">
        <title>Tropical sea cucumber genome reveals ecological adaptation and Cuvierian tubules defense mechanism.</title>
        <authorList>
            <person name="Chen T."/>
        </authorList>
    </citation>
    <scope>NUCLEOTIDE SEQUENCE</scope>
    <source>
        <strain evidence="3">Nanhai2018</strain>
        <tissue evidence="3">Muscle</tissue>
    </source>
</reference>
<feature type="domain" description="BCD1 alpha/beta" evidence="2">
    <location>
        <begin position="42"/>
        <end position="136"/>
    </location>
</feature>
<feature type="compositionally biased region" description="Basic and acidic residues" evidence="1">
    <location>
        <begin position="172"/>
        <end position="239"/>
    </location>
</feature>
<protein>
    <submittedName>
        <fullName evidence="3">Box C/D snoRNA protein 1</fullName>
    </submittedName>
</protein>
<organism evidence="3 4">
    <name type="scientific">Holothuria leucospilota</name>
    <name type="common">Black long sea cucumber</name>
    <name type="synonym">Mertensiothuria leucospilota</name>
    <dbReference type="NCBI Taxonomy" id="206669"/>
    <lineage>
        <taxon>Eukaryota</taxon>
        <taxon>Metazoa</taxon>
        <taxon>Echinodermata</taxon>
        <taxon>Eleutherozoa</taxon>
        <taxon>Echinozoa</taxon>
        <taxon>Holothuroidea</taxon>
        <taxon>Aspidochirotacea</taxon>
        <taxon>Aspidochirotida</taxon>
        <taxon>Holothuriidae</taxon>
        <taxon>Holothuria</taxon>
    </lineage>
</organism>
<accession>A0A9Q1C5K6</accession>
<sequence>MPTVIGKRRQVQIIARRQKMIEFEMLPPGFDRMKKNGTSMNKSVNENISLSKILANYLDPASSDPIKRQRIKLYIQAGGLEKVKVLIQSKPFEEVEKRGYHVLDVNKSLSENLVGTYIVEFPTLIVILAEKLSDYKIIENETNLQEQERNIRQQERNNSGQYGRRQRRRRGGKPDGDEQGEKKAKIEENKSNKKEETSSADKKDSSKPQTKLEKSEKELKEDAKDKTAVNGEAAKKEISSEQSKVEAGSGHSGKAEKKTKDTKEKEDSTLEKNKDNEGTVDSSSKTSEKTNQAKKEGDGKGE</sequence>
<feature type="compositionally biased region" description="Basic and acidic residues" evidence="1">
    <location>
        <begin position="253"/>
        <end position="277"/>
    </location>
</feature>
<evidence type="ECO:0000313" key="4">
    <source>
        <dbReference type="Proteomes" id="UP001152320"/>
    </source>
</evidence>
<proteinExistence type="predicted"/>
<dbReference type="InterPro" id="IPR057721">
    <property type="entry name" value="BCD1_alpha/beta"/>
</dbReference>
<keyword evidence="4" id="KW-1185">Reference proteome</keyword>
<name>A0A9Q1C5K6_HOLLE</name>
<gene>
    <name evidence="3" type="ORF">HOLleu_15935</name>
</gene>
<dbReference type="EMBL" id="JAIZAY010000007">
    <property type="protein sequence ID" value="KAJ8038494.1"/>
    <property type="molecule type" value="Genomic_DNA"/>
</dbReference>
<dbReference type="Proteomes" id="UP001152320">
    <property type="component" value="Chromosome 7"/>
</dbReference>
<comment type="caution">
    <text evidence="3">The sequence shown here is derived from an EMBL/GenBank/DDBJ whole genome shotgun (WGS) entry which is preliminary data.</text>
</comment>